<dbReference type="Proteomes" id="UP000000763">
    <property type="component" value="Chromosome 6"/>
</dbReference>
<gene>
    <name evidence="2" type="primary">OSJNBa0001B21.25</name>
</gene>
<reference evidence="3" key="1">
    <citation type="journal article" date="2005" name="Nature">
        <title>The map-based sequence of the rice genome.</title>
        <authorList>
            <consortium name="International rice genome sequencing project (IRGSP)"/>
            <person name="Matsumoto T."/>
            <person name="Wu J."/>
            <person name="Kanamori H."/>
            <person name="Katayose Y."/>
            <person name="Fujisawa M."/>
            <person name="Namiki N."/>
            <person name="Mizuno H."/>
            <person name="Yamamoto K."/>
            <person name="Antonio B.A."/>
            <person name="Baba T."/>
            <person name="Sakata K."/>
            <person name="Nagamura Y."/>
            <person name="Aoki H."/>
            <person name="Arikawa K."/>
            <person name="Arita K."/>
            <person name="Bito T."/>
            <person name="Chiden Y."/>
            <person name="Fujitsuka N."/>
            <person name="Fukunaka R."/>
            <person name="Hamada M."/>
            <person name="Harada C."/>
            <person name="Hayashi A."/>
            <person name="Hijishita S."/>
            <person name="Honda M."/>
            <person name="Hosokawa S."/>
            <person name="Ichikawa Y."/>
            <person name="Idonuma A."/>
            <person name="Iijima M."/>
            <person name="Ikeda M."/>
            <person name="Ikeno M."/>
            <person name="Ito K."/>
            <person name="Ito S."/>
            <person name="Ito T."/>
            <person name="Ito Y."/>
            <person name="Ito Y."/>
            <person name="Iwabuchi A."/>
            <person name="Kamiya K."/>
            <person name="Karasawa W."/>
            <person name="Kurita K."/>
            <person name="Katagiri S."/>
            <person name="Kikuta A."/>
            <person name="Kobayashi H."/>
            <person name="Kobayashi N."/>
            <person name="Machita K."/>
            <person name="Maehara T."/>
            <person name="Masukawa M."/>
            <person name="Mizubayashi T."/>
            <person name="Mukai Y."/>
            <person name="Nagasaki H."/>
            <person name="Nagata Y."/>
            <person name="Naito S."/>
            <person name="Nakashima M."/>
            <person name="Nakama Y."/>
            <person name="Nakamichi Y."/>
            <person name="Nakamura M."/>
            <person name="Meguro A."/>
            <person name="Negishi M."/>
            <person name="Ohta I."/>
            <person name="Ohta T."/>
            <person name="Okamoto M."/>
            <person name="Ono N."/>
            <person name="Saji S."/>
            <person name="Sakaguchi M."/>
            <person name="Sakai K."/>
            <person name="Shibata M."/>
            <person name="Shimokawa T."/>
            <person name="Song J."/>
            <person name="Takazaki Y."/>
            <person name="Terasawa K."/>
            <person name="Tsugane M."/>
            <person name="Tsuji K."/>
            <person name="Ueda S."/>
            <person name="Waki K."/>
            <person name="Yamagata H."/>
            <person name="Yamamoto M."/>
            <person name="Yamamoto S."/>
            <person name="Yamane H."/>
            <person name="Yoshiki S."/>
            <person name="Yoshihara R."/>
            <person name="Yukawa K."/>
            <person name="Zhong H."/>
            <person name="Yano M."/>
            <person name="Yuan Q."/>
            <person name="Ouyang S."/>
            <person name="Liu J."/>
            <person name="Jones K.M."/>
            <person name="Gansberger K."/>
            <person name="Moffat K."/>
            <person name="Hill J."/>
            <person name="Bera J."/>
            <person name="Fadrosh D."/>
            <person name="Jin S."/>
            <person name="Johri S."/>
            <person name="Kim M."/>
            <person name="Overton L."/>
            <person name="Reardon M."/>
            <person name="Tsitrin T."/>
            <person name="Vuong H."/>
            <person name="Weaver B."/>
            <person name="Ciecko A."/>
            <person name="Tallon L."/>
            <person name="Jackson J."/>
            <person name="Pai G."/>
            <person name="Aken S.V."/>
            <person name="Utterback T."/>
            <person name="Reidmuller S."/>
            <person name="Feldblyum T."/>
            <person name="Hsiao J."/>
            <person name="Zismann V."/>
            <person name="Iobst S."/>
            <person name="de Vazeille A.R."/>
            <person name="Buell C.R."/>
            <person name="Ying K."/>
            <person name="Li Y."/>
            <person name="Lu T."/>
            <person name="Huang Y."/>
            <person name="Zhao Q."/>
            <person name="Feng Q."/>
            <person name="Zhang L."/>
            <person name="Zhu J."/>
            <person name="Weng Q."/>
            <person name="Mu J."/>
            <person name="Lu Y."/>
            <person name="Fan D."/>
            <person name="Liu Y."/>
            <person name="Guan J."/>
            <person name="Zhang Y."/>
            <person name="Yu S."/>
            <person name="Liu X."/>
            <person name="Zhang Y."/>
            <person name="Hong G."/>
            <person name="Han B."/>
            <person name="Choisne N."/>
            <person name="Demange N."/>
            <person name="Orjeda G."/>
            <person name="Samain S."/>
            <person name="Cattolico L."/>
            <person name="Pelletier E."/>
            <person name="Couloux A."/>
            <person name="Segurens B."/>
            <person name="Wincker P."/>
            <person name="D'Hont A."/>
            <person name="Scarpelli C."/>
            <person name="Weissenbach J."/>
            <person name="Salanoubat M."/>
            <person name="Quetier F."/>
            <person name="Yu Y."/>
            <person name="Kim H.R."/>
            <person name="Rambo T."/>
            <person name="Currie J."/>
            <person name="Collura K."/>
            <person name="Luo M."/>
            <person name="Yang T."/>
            <person name="Ammiraju J.S.S."/>
            <person name="Engler F."/>
            <person name="Soderlund C."/>
            <person name="Wing R.A."/>
            <person name="Palmer L.E."/>
            <person name="de la Bastide M."/>
            <person name="Spiegel L."/>
            <person name="Nascimento L."/>
            <person name="Zutavern T."/>
            <person name="O'Shaughnessy A."/>
            <person name="Dike S."/>
            <person name="Dedhia N."/>
            <person name="Preston R."/>
            <person name="Balija V."/>
            <person name="McCombie W.R."/>
            <person name="Chow T."/>
            <person name="Chen H."/>
            <person name="Chung M."/>
            <person name="Chen C."/>
            <person name="Shaw J."/>
            <person name="Wu H."/>
            <person name="Hsiao K."/>
            <person name="Chao Y."/>
            <person name="Chu M."/>
            <person name="Cheng C."/>
            <person name="Hour A."/>
            <person name="Lee P."/>
            <person name="Lin S."/>
            <person name="Lin Y."/>
            <person name="Liou J."/>
            <person name="Liu S."/>
            <person name="Hsing Y."/>
            <person name="Raghuvanshi S."/>
            <person name="Mohanty A."/>
            <person name="Bharti A.K."/>
            <person name="Gaur A."/>
            <person name="Gupta V."/>
            <person name="Kumar D."/>
            <person name="Ravi V."/>
            <person name="Vij S."/>
            <person name="Kapur A."/>
            <person name="Khurana P."/>
            <person name="Khurana P."/>
            <person name="Khurana J.P."/>
            <person name="Tyagi A.K."/>
            <person name="Gaikwad K."/>
            <person name="Singh A."/>
            <person name="Dalal V."/>
            <person name="Srivastava S."/>
            <person name="Dixit A."/>
            <person name="Pal A.K."/>
            <person name="Ghazi I.A."/>
            <person name="Yadav M."/>
            <person name="Pandit A."/>
            <person name="Bhargava A."/>
            <person name="Sureshbabu K."/>
            <person name="Batra K."/>
            <person name="Sharma T.R."/>
            <person name="Mohapatra T."/>
            <person name="Singh N.K."/>
            <person name="Messing J."/>
            <person name="Nelson A.B."/>
            <person name="Fuks G."/>
            <person name="Kavchok S."/>
            <person name="Keizer G."/>
            <person name="Linton E."/>
            <person name="Llaca V."/>
            <person name="Song R."/>
            <person name="Tanyolac B."/>
            <person name="Young S."/>
            <person name="Ho-Il K."/>
            <person name="Hahn J.H."/>
            <person name="Sangsakoo G."/>
            <person name="Vanavichit A."/>
            <person name="de Mattos Luiz.A.T."/>
            <person name="Zimmer P.D."/>
            <person name="Malone G."/>
            <person name="Dellagostin O."/>
            <person name="de Oliveira A.C."/>
            <person name="Bevan M."/>
            <person name="Bancroft I."/>
            <person name="Minx P."/>
            <person name="Cordum H."/>
            <person name="Wilson R."/>
            <person name="Cheng Z."/>
            <person name="Jin W."/>
            <person name="Jiang J."/>
            <person name="Leong S.A."/>
            <person name="Iwama H."/>
            <person name="Gojobori T."/>
            <person name="Itoh T."/>
            <person name="Niimura Y."/>
            <person name="Fujii Y."/>
            <person name="Habara T."/>
            <person name="Sakai H."/>
            <person name="Sato Y."/>
            <person name="Wilson G."/>
            <person name="Kumar K."/>
            <person name="McCouch S."/>
            <person name="Juretic N."/>
            <person name="Hoen D."/>
            <person name="Wright S."/>
            <person name="Bruskiewich R."/>
            <person name="Bureau T."/>
            <person name="Miyao A."/>
            <person name="Hirochika H."/>
            <person name="Nishikawa T."/>
            <person name="Kadowaki K."/>
            <person name="Sugiura M."/>
            <person name="Burr B."/>
            <person name="Sasaki T."/>
        </authorList>
    </citation>
    <scope>NUCLEOTIDE SEQUENCE [LARGE SCALE GENOMIC DNA]</scope>
    <source>
        <strain evidence="3">cv. Nipponbare</strain>
    </source>
</reference>
<accession>Q5Z5F0</accession>
<evidence type="ECO:0000313" key="3">
    <source>
        <dbReference type="Proteomes" id="UP000000763"/>
    </source>
</evidence>
<sequence length="107" mass="11672">MMNAPEMENCAALMPSGLATSVVHGVGSQRVRHPDAGSMQRALAAGGRRRHLRWHHHHHLVASRTATAFGEYKIYRVQLAATTRPATASRQAPPPPPPLEPMEGVRL</sequence>
<dbReference type="AlphaFoldDB" id="Q5Z5F0"/>
<proteinExistence type="predicted"/>
<evidence type="ECO:0000256" key="1">
    <source>
        <dbReference type="SAM" id="MobiDB-lite"/>
    </source>
</evidence>
<feature type="region of interest" description="Disordered" evidence="1">
    <location>
        <begin position="30"/>
        <end position="50"/>
    </location>
</feature>
<dbReference type="EMBL" id="AP005723">
    <property type="protein sequence ID" value="BAD54619.1"/>
    <property type="molecule type" value="Genomic_DNA"/>
</dbReference>
<protein>
    <submittedName>
        <fullName evidence="2">Uncharacterized protein</fullName>
    </submittedName>
</protein>
<feature type="region of interest" description="Disordered" evidence="1">
    <location>
        <begin position="83"/>
        <end position="107"/>
    </location>
</feature>
<organism evidence="2 3">
    <name type="scientific">Oryza sativa subsp. japonica</name>
    <name type="common">Rice</name>
    <dbReference type="NCBI Taxonomy" id="39947"/>
    <lineage>
        <taxon>Eukaryota</taxon>
        <taxon>Viridiplantae</taxon>
        <taxon>Streptophyta</taxon>
        <taxon>Embryophyta</taxon>
        <taxon>Tracheophyta</taxon>
        <taxon>Spermatophyta</taxon>
        <taxon>Magnoliopsida</taxon>
        <taxon>Liliopsida</taxon>
        <taxon>Poales</taxon>
        <taxon>Poaceae</taxon>
        <taxon>BOP clade</taxon>
        <taxon>Oryzoideae</taxon>
        <taxon>Oryzeae</taxon>
        <taxon>Oryzinae</taxon>
        <taxon>Oryza</taxon>
        <taxon>Oryza sativa</taxon>
    </lineage>
</organism>
<name>Q5Z5F0_ORYSJ</name>
<reference evidence="3" key="2">
    <citation type="journal article" date="2008" name="Nucleic Acids Res.">
        <title>The rice annotation project database (RAP-DB): 2008 update.</title>
        <authorList>
            <consortium name="The rice annotation project (RAP)"/>
        </authorList>
    </citation>
    <scope>GENOME REANNOTATION</scope>
    <source>
        <strain evidence="3">cv. Nipponbare</strain>
    </source>
</reference>
<evidence type="ECO:0000313" key="2">
    <source>
        <dbReference type="EMBL" id="BAD54619.1"/>
    </source>
</evidence>